<dbReference type="SUPFAM" id="SSF46785">
    <property type="entry name" value="Winged helix' DNA-binding domain"/>
    <property type="match status" value="1"/>
</dbReference>
<evidence type="ECO:0000256" key="2">
    <source>
        <dbReference type="ARBA" id="ARBA00022618"/>
    </source>
</evidence>
<evidence type="ECO:0000259" key="8">
    <source>
        <dbReference type="PROSITE" id="PS50069"/>
    </source>
</evidence>
<sequence>MNDGAHVLSSDQIRDVIGFPSLDDLSSSPSDIDNDIQILLDWISPIIPEKSLELCFRSGSLSQRNINDATTGTATSTFATPATGPLSQQDESVDPKFLLPKYVDPSPRVKLAVKSCFKNESDQLKFIDLYVNSVNTKLKALPLSVASHRLFMEYINMIKLMKHQFETHVDNFNLSSRINLAFTTKYNSVLTSFLFDNTAFRDELSNFFEKSLFSEATLSTPLSSSITLNVIDIISTLVSVGLSGCLNEILVVLSIDKIKAYTEQICRGVWDKPLLTSIESFIQNDIYPNFSIIVSYTTSSNLTDTMNNVYLYELMKIAHMELISLRIEEIYSLVLDYPRSETALNELHTCLSKSKIEQSDVTMNSSGIFSYMGDISLLAQAEKRSELVNRFILYCDDNLLHAGANTIDVITSYIKTIKAFLLIDPKGVLLDKVVRPIRGYLKTRDDVIVKLVHGMLDMSESNKLRDLALELNSTEKYDAAVQIKDGIEDSLDLNWVPDPIDALPDFKRERVSDTIESLLSIFESKEVFIEEFTKLFGHQLIESTNFDVSSIETKLNLLKSRFGKDNFTTLDIMLRDFNASKHLNTRGGRNVAVLSHLYWDSVLDQLDEEKNTFKLPPNVQSDFTNFEQHYNTHHRGRYLKLVPSLGSVRLRLDLGDQVSEYEVSTDKAAIISLFGDVDHDLDVDDISKTLNMPLSMVKDGLSFWIEQGVICELSKKRYIAIDAMNSSDGKYSKSQFGDLEVIEPYVIRMLSNITALNFQRMKSLLKMMVPKDEIDIGVVDDTLLKSYLDHLVEISKIAFLGENYSLKKNT</sequence>
<dbReference type="Pfam" id="PF25773">
    <property type="entry name" value="TPR_ANAPC2"/>
    <property type="match status" value="2"/>
</dbReference>
<dbReference type="InterPro" id="IPR036317">
    <property type="entry name" value="Cullin_homology_sf"/>
</dbReference>
<evidence type="ECO:0000256" key="7">
    <source>
        <dbReference type="SAM" id="MobiDB-lite"/>
    </source>
</evidence>
<reference evidence="9 10" key="1">
    <citation type="journal article" date="2022" name="DNA Res.">
        <title>Genome analysis of five recently described species of the CUG-Ser clade uncovers Candida theae as a new hybrid lineage with pathogenic potential in the Candida parapsilosis species complex.</title>
        <authorList>
            <person name="Mixao V."/>
            <person name="Del Olmo V."/>
            <person name="Hegedusova E."/>
            <person name="Saus E."/>
            <person name="Pryszcz L."/>
            <person name="Cillingova A."/>
            <person name="Nosek J."/>
            <person name="Gabaldon T."/>
        </authorList>
    </citation>
    <scope>NUCLEOTIDE SEQUENCE [LARGE SCALE GENOMIC DNA]</scope>
    <source>
        <strain evidence="9 10">CBS 12239</strain>
    </source>
</reference>
<protein>
    <recommendedName>
        <fullName evidence="1">Anaphase-promoting complex subunit 2</fullName>
    </recommendedName>
</protein>
<keyword evidence="5" id="KW-0131">Cell cycle</keyword>
<proteinExistence type="inferred from homology"/>
<dbReference type="Gene3D" id="1.10.10.10">
    <property type="entry name" value="Winged helix-like DNA-binding domain superfamily/Winged helix DNA-binding domain"/>
    <property type="match status" value="1"/>
</dbReference>
<dbReference type="GeneID" id="76148061"/>
<dbReference type="SUPFAM" id="SSF75632">
    <property type="entry name" value="Cullin homology domain"/>
    <property type="match status" value="1"/>
</dbReference>
<name>A0AAD5BJN9_9ASCO</name>
<comment type="similarity">
    <text evidence="6">Belongs to the cullin family.</text>
</comment>
<dbReference type="InterPro" id="IPR044554">
    <property type="entry name" value="ANAPC2"/>
</dbReference>
<dbReference type="GO" id="GO:0007091">
    <property type="term" value="P:metaphase/anaphase transition of mitotic cell cycle"/>
    <property type="evidence" value="ECO:0007669"/>
    <property type="project" value="TreeGrafter"/>
</dbReference>
<evidence type="ECO:0000256" key="3">
    <source>
        <dbReference type="ARBA" id="ARBA00022776"/>
    </source>
</evidence>
<dbReference type="Proteomes" id="UP001204833">
    <property type="component" value="Unassembled WGS sequence"/>
</dbReference>
<feature type="compositionally biased region" description="Low complexity" evidence="7">
    <location>
        <begin position="72"/>
        <end position="83"/>
    </location>
</feature>
<dbReference type="PROSITE" id="PS50069">
    <property type="entry name" value="CULLIN_2"/>
    <property type="match status" value="1"/>
</dbReference>
<dbReference type="PANTHER" id="PTHR45957:SF1">
    <property type="entry name" value="ANAPHASE-PROMOTING COMPLEX SUBUNIT 2"/>
    <property type="match status" value="1"/>
</dbReference>
<dbReference type="InterPro" id="IPR059120">
    <property type="entry name" value="Cullin-like_AB"/>
</dbReference>
<dbReference type="AlphaFoldDB" id="A0AAD5BJN9"/>
<dbReference type="GO" id="GO:0005680">
    <property type="term" value="C:anaphase-promoting complex"/>
    <property type="evidence" value="ECO:0007669"/>
    <property type="project" value="TreeGrafter"/>
</dbReference>
<evidence type="ECO:0000313" key="9">
    <source>
        <dbReference type="EMBL" id="KAI5968886.1"/>
    </source>
</evidence>
<dbReference type="PANTHER" id="PTHR45957">
    <property type="entry name" value="ANAPHASE-PROMOTING COMPLEX SUBUNIT 2"/>
    <property type="match status" value="1"/>
</dbReference>
<dbReference type="GO" id="GO:0006511">
    <property type="term" value="P:ubiquitin-dependent protein catabolic process"/>
    <property type="evidence" value="ECO:0007669"/>
    <property type="project" value="InterPro"/>
</dbReference>
<dbReference type="GO" id="GO:0051301">
    <property type="term" value="P:cell division"/>
    <property type="evidence" value="ECO:0007669"/>
    <property type="project" value="UniProtKB-KW"/>
</dbReference>
<keyword evidence="3" id="KW-0498">Mitosis</keyword>
<dbReference type="GO" id="GO:0031625">
    <property type="term" value="F:ubiquitin protein ligase binding"/>
    <property type="evidence" value="ECO:0007669"/>
    <property type="project" value="InterPro"/>
</dbReference>
<evidence type="ECO:0000256" key="6">
    <source>
        <dbReference type="PROSITE-ProRule" id="PRU00330"/>
    </source>
</evidence>
<dbReference type="InterPro" id="IPR057975">
    <property type="entry name" value="TPR_ANAPC2"/>
</dbReference>
<dbReference type="InterPro" id="IPR036388">
    <property type="entry name" value="WH-like_DNA-bd_sf"/>
</dbReference>
<keyword evidence="10" id="KW-1185">Reference proteome</keyword>
<feature type="region of interest" description="Disordered" evidence="7">
    <location>
        <begin position="72"/>
        <end position="91"/>
    </location>
</feature>
<gene>
    <name evidence="9" type="ORF">KGF57_000001</name>
</gene>
<dbReference type="Pfam" id="PF26557">
    <property type="entry name" value="Cullin_AB"/>
    <property type="match status" value="1"/>
</dbReference>
<accession>A0AAD5BJN9</accession>
<dbReference type="Gene3D" id="1.20.1310.10">
    <property type="entry name" value="Cullin Repeats"/>
    <property type="match status" value="1"/>
</dbReference>
<evidence type="ECO:0000313" key="10">
    <source>
        <dbReference type="Proteomes" id="UP001204833"/>
    </source>
</evidence>
<dbReference type="Gene3D" id="3.30.230.130">
    <property type="entry name" value="Cullin, Chain C, Domain 2"/>
    <property type="match status" value="1"/>
</dbReference>
<dbReference type="Pfam" id="PF08672">
    <property type="entry name" value="ANAPC2"/>
    <property type="match status" value="1"/>
</dbReference>
<dbReference type="InterPro" id="IPR014786">
    <property type="entry name" value="ANAPC2_C"/>
</dbReference>
<evidence type="ECO:0000256" key="4">
    <source>
        <dbReference type="ARBA" id="ARBA00022786"/>
    </source>
</evidence>
<comment type="caution">
    <text evidence="9">The sequence shown here is derived from an EMBL/GenBank/DDBJ whole genome shotgun (WGS) entry which is preliminary data.</text>
</comment>
<dbReference type="InterPro" id="IPR036390">
    <property type="entry name" value="WH_DNA-bd_sf"/>
</dbReference>
<dbReference type="GO" id="GO:0070979">
    <property type="term" value="P:protein K11-linked ubiquitination"/>
    <property type="evidence" value="ECO:0007669"/>
    <property type="project" value="TreeGrafter"/>
</dbReference>
<dbReference type="InterPro" id="IPR016158">
    <property type="entry name" value="Cullin_homology"/>
</dbReference>
<feature type="domain" description="Cullin family profile" evidence="8">
    <location>
        <begin position="478"/>
        <end position="705"/>
    </location>
</feature>
<organism evidence="9 10">
    <name type="scientific">Candida theae</name>
    <dbReference type="NCBI Taxonomy" id="1198502"/>
    <lineage>
        <taxon>Eukaryota</taxon>
        <taxon>Fungi</taxon>
        <taxon>Dikarya</taxon>
        <taxon>Ascomycota</taxon>
        <taxon>Saccharomycotina</taxon>
        <taxon>Pichiomycetes</taxon>
        <taxon>Debaryomycetaceae</taxon>
        <taxon>Candida/Lodderomyces clade</taxon>
        <taxon>Candida</taxon>
    </lineage>
</organism>
<evidence type="ECO:0000256" key="1">
    <source>
        <dbReference type="ARBA" id="ARBA00016068"/>
    </source>
</evidence>
<keyword evidence="2" id="KW-0132">Cell division</keyword>
<dbReference type="EMBL" id="JAIHNG010000001">
    <property type="protein sequence ID" value="KAI5968886.1"/>
    <property type="molecule type" value="Genomic_DNA"/>
</dbReference>
<dbReference type="SMART" id="SM01013">
    <property type="entry name" value="APC2"/>
    <property type="match status" value="1"/>
</dbReference>
<keyword evidence="4" id="KW-0833">Ubl conjugation pathway</keyword>
<dbReference type="SMART" id="SM00182">
    <property type="entry name" value="CULLIN"/>
    <property type="match status" value="1"/>
</dbReference>
<evidence type="ECO:0000256" key="5">
    <source>
        <dbReference type="ARBA" id="ARBA00023306"/>
    </source>
</evidence>
<dbReference type="RefSeq" id="XP_051611420.1">
    <property type="nucleotide sequence ID" value="XM_051750159.1"/>
</dbReference>